<dbReference type="Gene3D" id="3.30.450.40">
    <property type="match status" value="1"/>
</dbReference>
<comment type="caution">
    <text evidence="3">The sequence shown here is derived from an EMBL/GenBank/DDBJ whole genome shotgun (WGS) entry which is preliminary data.</text>
</comment>
<evidence type="ECO:0000313" key="3">
    <source>
        <dbReference type="EMBL" id="CCH80350.1"/>
    </source>
</evidence>
<sequence length="391" mass="42066">MRPEVADSWQRSAAAGVDAGADEPPITLDEEALAASRADHPLAAVYPLLDEVLGEPARRSDALLALTDDQGQILWLSGTTATRRRAERIGFVEGSNWDEQYAGTNAPGTSLTLDRPTMILGAEHYRESVKPWNCAAAPIHDPTGRILGVLDITGGADVAVPMTLAMVHTAARLAEAELASAYRPTPAHGPNAAGRLATAPFTLETLGRREATLAHRGRRQVLSRRHSEVVALLAAHPEGLTGDELGLMLYEGGSTVSTLRAELNRLRGLLGEEILGSRPYRLLVDVAADWHLVAASIAADDLVTAVRRYAGPLLPWSDAPGIRDLRDELHADVRQALLASRRADLMAGWTRTPWGSDDYAVWLAQEQLVPSGSALHRVIRAHLARLDAELA</sequence>
<feature type="domain" description="GAF" evidence="2">
    <location>
        <begin position="73"/>
        <end position="177"/>
    </location>
</feature>
<dbReference type="InterPro" id="IPR029016">
    <property type="entry name" value="GAF-like_dom_sf"/>
</dbReference>
<dbReference type="EMBL" id="CAJB01000425">
    <property type="protein sequence ID" value="CCH80350.1"/>
    <property type="molecule type" value="Genomic_DNA"/>
</dbReference>
<dbReference type="Pfam" id="PF01590">
    <property type="entry name" value="GAF"/>
    <property type="match status" value="1"/>
</dbReference>
<organism evidence="3 4">
    <name type="scientific">Nostocoides japonicum T1-X7</name>
    <dbReference type="NCBI Taxonomy" id="1194083"/>
    <lineage>
        <taxon>Bacteria</taxon>
        <taxon>Bacillati</taxon>
        <taxon>Actinomycetota</taxon>
        <taxon>Actinomycetes</taxon>
        <taxon>Micrococcales</taxon>
        <taxon>Intrasporangiaceae</taxon>
        <taxon>Nostocoides</taxon>
    </lineage>
</organism>
<keyword evidence="4" id="KW-1185">Reference proteome</keyword>
<feature type="region of interest" description="Disordered" evidence="1">
    <location>
        <begin position="1"/>
        <end position="24"/>
    </location>
</feature>
<reference evidence="3 4" key="1">
    <citation type="journal article" date="2013" name="ISME J.">
        <title>A metabolic model for members of the genus Tetrasphaera involved in enhanced biological phosphorus removal.</title>
        <authorList>
            <person name="Kristiansen R."/>
            <person name="Nguyen H.T.T."/>
            <person name="Saunders A.M."/>
            <person name="Nielsen J.L."/>
            <person name="Wimmer R."/>
            <person name="Le V.Q."/>
            <person name="McIlroy S.J."/>
            <person name="Petrovski S."/>
            <person name="Seviour R.J."/>
            <person name="Calteau A."/>
            <person name="Nielsen K.L."/>
            <person name="Nielsen P.H."/>
        </authorList>
    </citation>
    <scope>NUCLEOTIDE SEQUENCE [LARGE SCALE GENOMIC DNA]</scope>
    <source>
        <strain evidence="3 4">T1-X7</strain>
    </source>
</reference>
<accession>A0A077M8J2</accession>
<evidence type="ECO:0000313" key="4">
    <source>
        <dbReference type="Proteomes" id="UP000035721"/>
    </source>
</evidence>
<protein>
    <submittedName>
        <fullName evidence="3">Transcriptional regulator</fullName>
    </submittedName>
</protein>
<dbReference type="InterPro" id="IPR003018">
    <property type="entry name" value="GAF"/>
</dbReference>
<evidence type="ECO:0000256" key="1">
    <source>
        <dbReference type="SAM" id="MobiDB-lite"/>
    </source>
</evidence>
<dbReference type="AlphaFoldDB" id="A0A077M8J2"/>
<dbReference type="Proteomes" id="UP000035721">
    <property type="component" value="Unassembled WGS sequence"/>
</dbReference>
<gene>
    <name evidence="3" type="ORF">BN12_90005</name>
</gene>
<evidence type="ECO:0000259" key="2">
    <source>
        <dbReference type="Pfam" id="PF01590"/>
    </source>
</evidence>
<proteinExistence type="predicted"/>
<name>A0A077M8J2_9MICO</name>
<dbReference type="STRING" id="1194083.BN12_90005"/>